<comment type="similarity">
    <text evidence="1">Belongs to the DinB family.</text>
</comment>
<dbReference type="SUPFAM" id="SSF109854">
    <property type="entry name" value="DinB/YfiT-like putative metalloenzymes"/>
    <property type="match status" value="1"/>
</dbReference>
<dbReference type="InterPro" id="IPR007837">
    <property type="entry name" value="DinB"/>
</dbReference>
<keyword evidence="4" id="KW-1185">Reference proteome</keyword>
<evidence type="ECO:0000256" key="1">
    <source>
        <dbReference type="ARBA" id="ARBA00008635"/>
    </source>
</evidence>
<dbReference type="RefSeq" id="WP_109020765.1">
    <property type="nucleotide sequence ID" value="NZ_AP025028.1"/>
</dbReference>
<evidence type="ECO:0000256" key="2">
    <source>
        <dbReference type="ARBA" id="ARBA00022723"/>
    </source>
</evidence>
<reference evidence="3 4" key="1">
    <citation type="submission" date="2021-08" db="EMBL/GenBank/DDBJ databases">
        <title>Complete genome sequence of Leptospira kobayashii strain E30.</title>
        <authorList>
            <person name="Nakao R."/>
            <person name="Nakamura S."/>
            <person name="Masuzawa T."/>
            <person name="Koizumi N."/>
        </authorList>
    </citation>
    <scope>NUCLEOTIDE SEQUENCE [LARGE SCALE GENOMIC DNA]</scope>
    <source>
        <strain evidence="3 4">E30</strain>
    </source>
</reference>
<dbReference type="Gene3D" id="1.20.120.450">
    <property type="entry name" value="dinb family like domain"/>
    <property type="match status" value="1"/>
</dbReference>
<sequence>MITREYCLTLSGYNIWQNRNLYSILSSMEEAEWKKDHGVFFKSLQGTLNHLLYSDRVWLDRFYKKEVSLKDPKVILAESIADWTEARKKLDEEIHTWISGLTNDWLAKDLAYFSYAYNKELVKPAWLLVTHLFNHQTHHRSQATSVLNQIGLNYGVTDLPMLP</sequence>
<dbReference type="Pfam" id="PF05163">
    <property type="entry name" value="DinB"/>
    <property type="match status" value="1"/>
</dbReference>
<keyword evidence="2" id="KW-0479">Metal-binding</keyword>
<dbReference type="Proteomes" id="UP000245263">
    <property type="component" value="Chromosome 1"/>
</dbReference>
<dbReference type="InterPro" id="IPR034660">
    <property type="entry name" value="DinB/YfiT-like"/>
</dbReference>
<protein>
    <submittedName>
        <fullName evidence="3">Damage-inducible protein DinB</fullName>
    </submittedName>
</protein>
<proteinExistence type="inferred from homology"/>
<dbReference type="PANTHER" id="PTHR37302">
    <property type="entry name" value="SLR1116 PROTEIN"/>
    <property type="match status" value="1"/>
</dbReference>
<accession>A0ABN6KEK6</accession>
<dbReference type="EMBL" id="AP025028">
    <property type="protein sequence ID" value="BDA77802.1"/>
    <property type="molecule type" value="Genomic_DNA"/>
</dbReference>
<evidence type="ECO:0000313" key="3">
    <source>
        <dbReference type="EMBL" id="BDA77802.1"/>
    </source>
</evidence>
<dbReference type="PANTHER" id="PTHR37302:SF1">
    <property type="entry name" value="PROTEIN DINB"/>
    <property type="match status" value="1"/>
</dbReference>
<evidence type="ECO:0000313" key="4">
    <source>
        <dbReference type="Proteomes" id="UP000245263"/>
    </source>
</evidence>
<gene>
    <name evidence="3" type="ORF">LPTSP3_g07320</name>
</gene>
<organism evidence="3 4">
    <name type="scientific">Leptospira kobayashii</name>
    <dbReference type="NCBI Taxonomy" id="1917830"/>
    <lineage>
        <taxon>Bacteria</taxon>
        <taxon>Pseudomonadati</taxon>
        <taxon>Spirochaetota</taxon>
        <taxon>Spirochaetia</taxon>
        <taxon>Leptospirales</taxon>
        <taxon>Leptospiraceae</taxon>
        <taxon>Leptospira</taxon>
    </lineage>
</organism>
<name>A0ABN6KEK6_9LEPT</name>